<dbReference type="GO" id="GO:0009360">
    <property type="term" value="C:DNA polymerase III complex"/>
    <property type="evidence" value="ECO:0007669"/>
    <property type="project" value="InterPro"/>
</dbReference>
<dbReference type="GO" id="GO:0006261">
    <property type="term" value="P:DNA-templated DNA replication"/>
    <property type="evidence" value="ECO:0007669"/>
    <property type="project" value="TreeGrafter"/>
</dbReference>
<evidence type="ECO:0000256" key="2">
    <source>
        <dbReference type="ARBA" id="ARBA00017703"/>
    </source>
</evidence>
<dbReference type="EC" id="2.7.7.7" evidence="1"/>
<dbReference type="PANTHER" id="PTHR34388:SF1">
    <property type="entry name" value="DNA POLYMERASE III SUBUNIT DELTA"/>
    <property type="match status" value="1"/>
</dbReference>
<comment type="similarity">
    <text evidence="7">Belongs to the DNA polymerase HolA subunit family.</text>
</comment>
<dbReference type="Gene3D" id="1.10.8.60">
    <property type="match status" value="1"/>
</dbReference>
<evidence type="ECO:0000256" key="5">
    <source>
        <dbReference type="ARBA" id="ARBA00022705"/>
    </source>
</evidence>
<feature type="domain" description="DNA polymerase III delta N-terminal" evidence="9">
    <location>
        <begin position="21"/>
        <end position="145"/>
    </location>
</feature>
<keyword evidence="3" id="KW-0808">Transferase</keyword>
<evidence type="ECO:0000256" key="8">
    <source>
        <dbReference type="ARBA" id="ARBA00049244"/>
    </source>
</evidence>
<accession>A0A143YB12</accession>
<dbReference type="GO" id="GO:0003677">
    <property type="term" value="F:DNA binding"/>
    <property type="evidence" value="ECO:0007669"/>
    <property type="project" value="InterPro"/>
</dbReference>
<dbReference type="PANTHER" id="PTHR34388">
    <property type="entry name" value="DNA POLYMERASE III SUBUNIT DELTA"/>
    <property type="match status" value="1"/>
</dbReference>
<reference evidence="11 12" key="1">
    <citation type="submission" date="2016-02" db="EMBL/GenBank/DDBJ databases">
        <authorList>
            <person name="Wen L."/>
            <person name="He K."/>
            <person name="Yang H."/>
        </authorList>
    </citation>
    <scope>NUCLEOTIDE SEQUENCE [LARGE SCALE GENOMIC DNA]</scope>
    <source>
        <strain evidence="11">Trichococcus palustris</strain>
    </source>
</reference>
<evidence type="ECO:0000256" key="3">
    <source>
        <dbReference type="ARBA" id="ARBA00022679"/>
    </source>
</evidence>
<evidence type="ECO:0000256" key="7">
    <source>
        <dbReference type="ARBA" id="ARBA00034754"/>
    </source>
</evidence>
<keyword evidence="5" id="KW-0235">DNA replication</keyword>
<keyword evidence="6" id="KW-0239">DNA-directed DNA polymerase</keyword>
<evidence type="ECO:0000259" key="10">
    <source>
        <dbReference type="Pfam" id="PF21694"/>
    </source>
</evidence>
<dbReference type="InterPro" id="IPR048466">
    <property type="entry name" value="DNA_pol3_delta-like_C"/>
</dbReference>
<comment type="catalytic activity">
    <reaction evidence="8">
        <text>DNA(n) + a 2'-deoxyribonucleoside 5'-triphosphate = DNA(n+1) + diphosphate</text>
        <dbReference type="Rhea" id="RHEA:22508"/>
        <dbReference type="Rhea" id="RHEA-COMP:17339"/>
        <dbReference type="Rhea" id="RHEA-COMP:17340"/>
        <dbReference type="ChEBI" id="CHEBI:33019"/>
        <dbReference type="ChEBI" id="CHEBI:61560"/>
        <dbReference type="ChEBI" id="CHEBI:173112"/>
        <dbReference type="EC" id="2.7.7.7"/>
    </reaction>
</comment>
<evidence type="ECO:0000256" key="1">
    <source>
        <dbReference type="ARBA" id="ARBA00012417"/>
    </source>
</evidence>
<dbReference type="InterPro" id="IPR010372">
    <property type="entry name" value="DNA_pol3_delta_N"/>
</dbReference>
<dbReference type="InterPro" id="IPR008921">
    <property type="entry name" value="DNA_pol3_clamp-load_cplx_C"/>
</dbReference>
<gene>
    <name evidence="11" type="ORF">Tpal_319</name>
</gene>
<proteinExistence type="inferred from homology"/>
<dbReference type="AlphaFoldDB" id="A0A143YB12"/>
<evidence type="ECO:0000256" key="4">
    <source>
        <dbReference type="ARBA" id="ARBA00022695"/>
    </source>
</evidence>
<organism evidence="11 12">
    <name type="scientific">Trichococcus palustris</name>
    <dbReference type="NCBI Taxonomy" id="140314"/>
    <lineage>
        <taxon>Bacteria</taxon>
        <taxon>Bacillati</taxon>
        <taxon>Bacillota</taxon>
        <taxon>Bacilli</taxon>
        <taxon>Lactobacillales</taxon>
        <taxon>Carnobacteriaceae</taxon>
        <taxon>Trichococcus</taxon>
    </lineage>
</organism>
<dbReference type="Pfam" id="PF06144">
    <property type="entry name" value="DNA_pol3_delta"/>
    <property type="match status" value="1"/>
</dbReference>
<feature type="domain" description="DNA polymerase III delta subunit-like C-terminal" evidence="10">
    <location>
        <begin position="219"/>
        <end position="339"/>
    </location>
</feature>
<evidence type="ECO:0000313" key="11">
    <source>
        <dbReference type="EMBL" id="CZQ82439.1"/>
    </source>
</evidence>
<evidence type="ECO:0000256" key="6">
    <source>
        <dbReference type="ARBA" id="ARBA00022932"/>
    </source>
</evidence>
<protein>
    <recommendedName>
        <fullName evidence="2">DNA polymerase III subunit delta</fullName>
        <ecNumber evidence="1">2.7.7.7</ecNumber>
    </recommendedName>
</protein>
<dbReference type="Gene3D" id="1.20.272.10">
    <property type="match status" value="1"/>
</dbReference>
<dbReference type="InterPro" id="IPR027417">
    <property type="entry name" value="P-loop_NTPase"/>
</dbReference>
<dbReference type="Pfam" id="PF21694">
    <property type="entry name" value="DNA_pol3_delta_C"/>
    <property type="match status" value="1"/>
</dbReference>
<evidence type="ECO:0000259" key="9">
    <source>
        <dbReference type="Pfam" id="PF06144"/>
    </source>
</evidence>
<dbReference type="Gene3D" id="3.40.50.300">
    <property type="entry name" value="P-loop containing nucleotide triphosphate hydrolases"/>
    <property type="match status" value="1"/>
</dbReference>
<keyword evidence="4" id="KW-0548">Nucleotidyltransferase</keyword>
<sequence>MNLNYTVEMTKIKKGEFQQVYLFLGKEDYFIEEAKQTLLKSVVDEADQELNTGIFNMEEVPLDRALEDAESLPFFGDRRLVIIENPYFLTAEKSKNTLEHDVAWLENYLDHPSEFTVLAIFAPYEKLDSRKKISKLLKKAAVTVDVSPLEEKDARKFLAEMIKNEGYQINRETQELFFGRVDNQLSRGIRELPKLFLAGAEEKKITKQMVVDLVSRNLEQNIFELVTQVLQRDTYQAIQIYRDLLLQKEEPIKINAILLGQFRLLLQAKLLLKKGYQQTDISKVLKVHPYRVKLAVQQVRNLSESVLADAFQGLVETEYKMKTGQGLKEIQFELFLIQFANAAQRK</sequence>
<dbReference type="STRING" id="140314.SAMN04488076_10327"/>
<dbReference type="SUPFAM" id="SSF48019">
    <property type="entry name" value="post-AAA+ oligomerization domain-like"/>
    <property type="match status" value="1"/>
</dbReference>
<keyword evidence="12" id="KW-1185">Reference proteome</keyword>
<evidence type="ECO:0000313" key="12">
    <source>
        <dbReference type="Proteomes" id="UP000242754"/>
    </source>
</evidence>
<dbReference type="Proteomes" id="UP000242754">
    <property type="component" value="Unassembled WGS sequence"/>
</dbReference>
<dbReference type="InterPro" id="IPR005790">
    <property type="entry name" value="DNA_polIII_delta"/>
</dbReference>
<dbReference type="EMBL" id="FJNE01000001">
    <property type="protein sequence ID" value="CZQ82439.1"/>
    <property type="molecule type" value="Genomic_DNA"/>
</dbReference>
<dbReference type="GO" id="GO:0003887">
    <property type="term" value="F:DNA-directed DNA polymerase activity"/>
    <property type="evidence" value="ECO:0007669"/>
    <property type="project" value="UniProtKB-KW"/>
</dbReference>
<dbReference type="SUPFAM" id="SSF52540">
    <property type="entry name" value="P-loop containing nucleoside triphosphate hydrolases"/>
    <property type="match status" value="1"/>
</dbReference>
<dbReference type="NCBIfam" id="TIGR01128">
    <property type="entry name" value="holA"/>
    <property type="match status" value="1"/>
</dbReference>
<name>A0A143YB12_9LACT</name>